<dbReference type="InterPro" id="IPR006143">
    <property type="entry name" value="RND_pump_MFP"/>
</dbReference>
<name>L0F9P6_DESDL</name>
<dbReference type="Gene3D" id="2.40.30.170">
    <property type="match status" value="1"/>
</dbReference>
<dbReference type="RefSeq" id="WP_015262644.1">
    <property type="nucleotide sequence ID" value="NC_019903.1"/>
</dbReference>
<feature type="coiled-coil region" evidence="2">
    <location>
        <begin position="103"/>
        <end position="130"/>
    </location>
</feature>
<dbReference type="eggNOG" id="COG0845">
    <property type="taxonomic scope" value="Bacteria"/>
</dbReference>
<evidence type="ECO:0000256" key="1">
    <source>
        <dbReference type="ARBA" id="ARBA00009477"/>
    </source>
</evidence>
<dbReference type="PANTHER" id="PTHR30469:SF20">
    <property type="entry name" value="EFFLUX RND TRANSPORTER PERIPLASMIC ADAPTOR SUBUNIT"/>
    <property type="match status" value="1"/>
</dbReference>
<dbReference type="OrthoDB" id="2015187at2"/>
<keyword evidence="3" id="KW-0732">Signal</keyword>
<dbReference type="KEGG" id="ddl:Desdi_2237"/>
<dbReference type="GO" id="GO:1990281">
    <property type="term" value="C:efflux pump complex"/>
    <property type="evidence" value="ECO:0007669"/>
    <property type="project" value="TreeGrafter"/>
</dbReference>
<dbReference type="PROSITE" id="PS51257">
    <property type="entry name" value="PROKAR_LIPOPROTEIN"/>
    <property type="match status" value="1"/>
</dbReference>
<dbReference type="EMBL" id="CP003344">
    <property type="protein sequence ID" value="AGA69668.1"/>
    <property type="molecule type" value="Genomic_DNA"/>
</dbReference>
<dbReference type="HOGENOM" id="CLU_018816_14_4_9"/>
<reference evidence="5" key="1">
    <citation type="submission" date="2012-02" db="EMBL/GenBank/DDBJ databases">
        <title>Complete sequence of Desulfitobacterium dichloroeliminans LMG P-21439.</title>
        <authorList>
            <person name="Lucas S."/>
            <person name="Han J."/>
            <person name="Lapidus A."/>
            <person name="Cheng J.-F."/>
            <person name="Goodwin L."/>
            <person name="Pitluck S."/>
            <person name="Peters L."/>
            <person name="Ovchinnikova G."/>
            <person name="Teshima H."/>
            <person name="Detter J.C."/>
            <person name="Han C."/>
            <person name="Tapia R."/>
            <person name="Land M."/>
            <person name="Hauser L."/>
            <person name="Kyrpides N."/>
            <person name="Ivanova N."/>
            <person name="Pagani I."/>
            <person name="Kruse T."/>
            <person name="de Vos W.M."/>
            <person name="Boon N."/>
            <person name="Smidt H."/>
            <person name="Woyke T."/>
        </authorList>
    </citation>
    <scope>NUCLEOTIDE SEQUENCE [LARGE SCALE GENOMIC DNA]</scope>
    <source>
        <strain evidence="5">LMG P-21439 / DCA1</strain>
    </source>
</reference>
<evidence type="ECO:0000313" key="5">
    <source>
        <dbReference type="Proteomes" id="UP000010797"/>
    </source>
</evidence>
<feature type="signal peptide" evidence="3">
    <location>
        <begin position="1"/>
        <end position="27"/>
    </location>
</feature>
<dbReference type="NCBIfam" id="TIGR01730">
    <property type="entry name" value="RND_mfp"/>
    <property type="match status" value="1"/>
</dbReference>
<evidence type="ECO:0000313" key="4">
    <source>
        <dbReference type="EMBL" id="AGA69668.1"/>
    </source>
</evidence>
<proteinExistence type="inferred from homology"/>
<dbReference type="AlphaFoldDB" id="L0F9P6"/>
<gene>
    <name evidence="4" type="ordered locus">Desdi_2237</name>
</gene>
<sequence length="369" mass="40952">MFRTKRWTLTSFFLIFIFMLSGCTKQAAVITPEKEKLIQVQEAIEEIYPVELRYTGLTSSGEVSKYSFKIPGKLSEIAVEKGSAVKAGQRLASLDTQEYNLALQAAQLDVTKSEKAYQEAQDNYGKMEQLFQAGALPEADLLKLKLDLDVKEATYQQAKLGLQAKQIQLNDAQLYTNREGYVVDILFQEGEIIAAGYPVVVIRSPEQKVTVGLSQNDIQKVKVGDAVEVTLEGKAVKGKVERLDAVPDNQTRTYNAEILITEPYPADAFYLGATAEVNFAQGESGGIWVPLACVLNDGEDYIFVVEDERAIKRNIKLIDVQGFNVRIEGLRSGEQYITSGMKTLKEGNKVKIQSEVSPNLQSEVNSNEQ</sequence>
<protein>
    <submittedName>
        <fullName evidence="4">RND family efflux transporter, MFP subunit</fullName>
    </submittedName>
</protein>
<dbReference type="Proteomes" id="UP000010797">
    <property type="component" value="Chromosome"/>
</dbReference>
<dbReference type="Gene3D" id="2.40.50.100">
    <property type="match status" value="1"/>
</dbReference>
<keyword evidence="2" id="KW-0175">Coiled coil</keyword>
<organism evidence="4 5">
    <name type="scientific">Desulfitobacterium dichloroeliminans (strain LMG P-21439 / DCA1)</name>
    <dbReference type="NCBI Taxonomy" id="871963"/>
    <lineage>
        <taxon>Bacteria</taxon>
        <taxon>Bacillati</taxon>
        <taxon>Bacillota</taxon>
        <taxon>Clostridia</taxon>
        <taxon>Eubacteriales</taxon>
        <taxon>Desulfitobacteriaceae</taxon>
        <taxon>Desulfitobacterium</taxon>
    </lineage>
</organism>
<dbReference type="Gene3D" id="1.10.287.470">
    <property type="entry name" value="Helix hairpin bin"/>
    <property type="match status" value="1"/>
</dbReference>
<dbReference type="Gene3D" id="2.40.420.20">
    <property type="match status" value="1"/>
</dbReference>
<dbReference type="PANTHER" id="PTHR30469">
    <property type="entry name" value="MULTIDRUG RESISTANCE PROTEIN MDTA"/>
    <property type="match status" value="1"/>
</dbReference>
<keyword evidence="5" id="KW-1185">Reference proteome</keyword>
<feature type="chain" id="PRO_5003941378" evidence="3">
    <location>
        <begin position="28"/>
        <end position="369"/>
    </location>
</feature>
<accession>L0F9P6</accession>
<dbReference type="GO" id="GO:0015562">
    <property type="term" value="F:efflux transmembrane transporter activity"/>
    <property type="evidence" value="ECO:0007669"/>
    <property type="project" value="TreeGrafter"/>
</dbReference>
<evidence type="ECO:0000256" key="2">
    <source>
        <dbReference type="SAM" id="Coils"/>
    </source>
</evidence>
<dbReference type="STRING" id="871963.Desdi_2237"/>
<comment type="similarity">
    <text evidence="1">Belongs to the membrane fusion protein (MFP) (TC 8.A.1) family.</text>
</comment>
<dbReference type="SUPFAM" id="SSF111369">
    <property type="entry name" value="HlyD-like secretion proteins"/>
    <property type="match status" value="1"/>
</dbReference>
<evidence type="ECO:0000256" key="3">
    <source>
        <dbReference type="SAM" id="SignalP"/>
    </source>
</evidence>